<comment type="similarity">
    <text evidence="1 5">Belongs to the MreC family.</text>
</comment>
<dbReference type="InterPro" id="IPR042175">
    <property type="entry name" value="Cell/Rod_MreC_2"/>
</dbReference>
<proteinExistence type="inferred from homology"/>
<dbReference type="InterPro" id="IPR055342">
    <property type="entry name" value="MreC_beta-barrel_core"/>
</dbReference>
<keyword evidence="8" id="KW-1185">Reference proteome</keyword>
<dbReference type="PIRSF" id="PIRSF038471">
    <property type="entry name" value="MreC"/>
    <property type="match status" value="1"/>
</dbReference>
<evidence type="ECO:0000256" key="4">
    <source>
        <dbReference type="ARBA" id="ARBA00032089"/>
    </source>
</evidence>
<organism evidence="7 8">
    <name type="scientific">Clostridium tagluense</name>
    <dbReference type="NCBI Taxonomy" id="360422"/>
    <lineage>
        <taxon>Bacteria</taxon>
        <taxon>Bacillati</taxon>
        <taxon>Bacillota</taxon>
        <taxon>Clostridia</taxon>
        <taxon>Eubacteriales</taxon>
        <taxon>Clostridiaceae</taxon>
        <taxon>Clostridium</taxon>
    </lineage>
</organism>
<evidence type="ECO:0000256" key="2">
    <source>
        <dbReference type="ARBA" id="ARBA00013855"/>
    </source>
</evidence>
<dbReference type="Gene3D" id="2.40.10.340">
    <property type="entry name" value="Rod shape-determining protein MreC, domain 1"/>
    <property type="match status" value="1"/>
</dbReference>
<dbReference type="InterPro" id="IPR007221">
    <property type="entry name" value="MreC"/>
</dbReference>
<name>A0A401UHW5_9CLOT</name>
<evidence type="ECO:0000256" key="1">
    <source>
        <dbReference type="ARBA" id="ARBA00009369"/>
    </source>
</evidence>
<evidence type="ECO:0000259" key="6">
    <source>
        <dbReference type="Pfam" id="PF04085"/>
    </source>
</evidence>
<dbReference type="PANTHER" id="PTHR34138">
    <property type="entry name" value="CELL SHAPE-DETERMINING PROTEIN MREC"/>
    <property type="match status" value="1"/>
</dbReference>
<dbReference type="NCBIfam" id="TIGR00219">
    <property type="entry name" value="mreC"/>
    <property type="match status" value="1"/>
</dbReference>
<evidence type="ECO:0000256" key="5">
    <source>
        <dbReference type="PIRNR" id="PIRNR038471"/>
    </source>
</evidence>
<dbReference type="GO" id="GO:0005886">
    <property type="term" value="C:plasma membrane"/>
    <property type="evidence" value="ECO:0007669"/>
    <property type="project" value="TreeGrafter"/>
</dbReference>
<evidence type="ECO:0000256" key="3">
    <source>
        <dbReference type="ARBA" id="ARBA00022960"/>
    </source>
</evidence>
<gene>
    <name evidence="7" type="primary">mreC</name>
    <name evidence="7" type="ORF">Ctaglu_07760</name>
</gene>
<dbReference type="PANTHER" id="PTHR34138:SF1">
    <property type="entry name" value="CELL SHAPE-DETERMINING PROTEIN MREC"/>
    <property type="match status" value="1"/>
</dbReference>
<evidence type="ECO:0000313" key="8">
    <source>
        <dbReference type="Proteomes" id="UP000287872"/>
    </source>
</evidence>
<reference evidence="7 8" key="1">
    <citation type="submission" date="2018-11" db="EMBL/GenBank/DDBJ databases">
        <title>Genome sequencing and assembly of Clostridium tagluense strain A121.</title>
        <authorList>
            <person name="Murakami T."/>
            <person name="Segawa T."/>
            <person name="Shcherbakova V.A."/>
            <person name="Mori H."/>
            <person name="Yoshimura Y."/>
        </authorList>
    </citation>
    <scope>NUCLEOTIDE SEQUENCE [LARGE SCALE GENOMIC DNA]</scope>
    <source>
        <strain evidence="7 8">A121</strain>
    </source>
</reference>
<dbReference type="Gene3D" id="2.40.10.350">
    <property type="entry name" value="Rod shape-determining protein MreC, domain 2"/>
    <property type="match status" value="1"/>
</dbReference>
<comment type="function">
    <text evidence="5">Involved in formation and maintenance of cell shape.</text>
</comment>
<sequence length="288" mass="31782">MKFAKNKLAVVIIILSVTFLSLIGYSANREKMSFVENGVGVTINSVQGLFYNGFHKVINSFKFITNITNVKKENEELKKANTEFKMKALQYDTSIKENKRLKSMLKFSEQSDKYNYIGATITGLSGSSFSDGFYINKGSSEGIKKLMIAVTGEGLVGQVTSVSSNWSIVQCLSNENIAVAGRVERTGDNNGMVKGYKDENNKLLAEIQDLSLDSAIKKGDVITTSGLGERYPAGIRIGNVLSVHADKGKVMKSAIINPYVDFTKIEEVLIVVPKDAIKDGEMKYKYKY</sequence>
<dbReference type="RefSeq" id="WP_124998279.1">
    <property type="nucleotide sequence ID" value="NZ_BHYK01000003.1"/>
</dbReference>
<protein>
    <recommendedName>
        <fullName evidence="2 5">Cell shape-determining protein MreC</fullName>
    </recommendedName>
    <alternativeName>
        <fullName evidence="4 5">Cell shape protein MreC</fullName>
    </alternativeName>
</protein>
<feature type="domain" description="Rod shape-determining protein MreC beta-barrel core" evidence="6">
    <location>
        <begin position="123"/>
        <end position="271"/>
    </location>
</feature>
<dbReference type="Pfam" id="PF04085">
    <property type="entry name" value="MreC"/>
    <property type="match status" value="1"/>
</dbReference>
<accession>A0A401UHW5</accession>
<keyword evidence="3 5" id="KW-0133">Cell shape</keyword>
<dbReference type="AlphaFoldDB" id="A0A401UHW5"/>
<dbReference type="GO" id="GO:0008360">
    <property type="term" value="P:regulation of cell shape"/>
    <property type="evidence" value="ECO:0007669"/>
    <property type="project" value="UniProtKB-KW"/>
</dbReference>
<dbReference type="EMBL" id="BHYK01000003">
    <property type="protein sequence ID" value="GCD09153.1"/>
    <property type="molecule type" value="Genomic_DNA"/>
</dbReference>
<dbReference type="Proteomes" id="UP000287872">
    <property type="component" value="Unassembled WGS sequence"/>
</dbReference>
<comment type="caution">
    <text evidence="7">The sequence shown here is derived from an EMBL/GenBank/DDBJ whole genome shotgun (WGS) entry which is preliminary data.</text>
</comment>
<dbReference type="OrthoDB" id="9792313at2"/>
<evidence type="ECO:0000313" key="7">
    <source>
        <dbReference type="EMBL" id="GCD09153.1"/>
    </source>
</evidence>
<dbReference type="InterPro" id="IPR042177">
    <property type="entry name" value="Cell/Rod_1"/>
</dbReference>